<dbReference type="SMART" id="SM00078">
    <property type="entry name" value="IlGF"/>
    <property type="match status" value="1"/>
</dbReference>
<dbReference type="InterPro" id="IPR036438">
    <property type="entry name" value="Insulin-like_sf"/>
</dbReference>
<reference evidence="7" key="1">
    <citation type="submission" date="2018-02" db="EMBL/GenBank/DDBJ databases">
        <authorList>
            <person name="Maestro L. J."/>
        </authorList>
    </citation>
    <scope>NUCLEOTIDE SEQUENCE</scope>
    <source>
        <tissue evidence="7">Brain</tissue>
    </source>
</reference>
<keyword evidence="4" id="KW-1015">Disulfide bond</keyword>
<sequence length="128" mass="14938">MWQAFCRLLIIVTVCVSLSESQSDVYQMMDKRQTRRYCGSNLVEIMQFVCNGSYNGMSTHLSQKKSETDDDFWMQLLQGEEQYKYPFRSRSSAHRIFKRYPGGIAYECCISKGCNIYELRSYCAPSSK</sequence>
<dbReference type="SUPFAM" id="SSF56994">
    <property type="entry name" value="Insulin-like"/>
    <property type="match status" value="1"/>
</dbReference>
<dbReference type="AlphaFoldDB" id="A0A3S4AZP0"/>
<evidence type="ECO:0000256" key="5">
    <source>
        <dbReference type="SAM" id="SignalP"/>
    </source>
</evidence>
<organism evidence="7">
    <name type="scientific">Blattella germanica</name>
    <name type="common">German cockroach</name>
    <name type="synonym">Blatta germanica</name>
    <dbReference type="NCBI Taxonomy" id="6973"/>
    <lineage>
        <taxon>Eukaryota</taxon>
        <taxon>Metazoa</taxon>
        <taxon>Ecdysozoa</taxon>
        <taxon>Arthropoda</taxon>
        <taxon>Hexapoda</taxon>
        <taxon>Insecta</taxon>
        <taxon>Pterygota</taxon>
        <taxon>Neoptera</taxon>
        <taxon>Polyneoptera</taxon>
        <taxon>Dictyoptera</taxon>
        <taxon>Blattodea</taxon>
        <taxon>Blaberoidea</taxon>
        <taxon>Blattellidae</taxon>
        <taxon>Blattella</taxon>
    </lineage>
</organism>
<evidence type="ECO:0000256" key="3">
    <source>
        <dbReference type="ARBA" id="ARBA00022729"/>
    </source>
</evidence>
<dbReference type="GO" id="GO:0005576">
    <property type="term" value="C:extracellular region"/>
    <property type="evidence" value="ECO:0007669"/>
    <property type="project" value="InterPro"/>
</dbReference>
<proteinExistence type="evidence at transcript level"/>
<dbReference type="InterPro" id="IPR016179">
    <property type="entry name" value="Insulin-like"/>
</dbReference>
<feature type="domain" description="Insulin-like" evidence="6">
    <location>
        <begin position="35"/>
        <end position="123"/>
    </location>
</feature>
<dbReference type="EMBL" id="LT984756">
    <property type="protein sequence ID" value="SPC71617.1"/>
    <property type="molecule type" value="mRNA"/>
</dbReference>
<evidence type="ECO:0000256" key="2">
    <source>
        <dbReference type="ARBA" id="ARBA00022685"/>
    </source>
</evidence>
<keyword evidence="3 5" id="KW-0732">Signal</keyword>
<evidence type="ECO:0000259" key="6">
    <source>
        <dbReference type="SMART" id="SM00078"/>
    </source>
</evidence>
<comment type="subunit">
    <text evidence="1">Heterodimer of a B chain and an A chain linked by two disulfide bonds.</text>
</comment>
<accession>A0A3S4AZP0</accession>
<protein>
    <submittedName>
        <fullName evidence="7">ILP4</fullName>
    </submittedName>
</protein>
<dbReference type="Pfam" id="PF00049">
    <property type="entry name" value="Insulin"/>
    <property type="match status" value="1"/>
</dbReference>
<dbReference type="PANTHER" id="PTHR13647">
    <property type="entry name" value="INSULIN-LIKE PEPTIDE 2-RELATED"/>
    <property type="match status" value="1"/>
</dbReference>
<dbReference type="PANTHER" id="PTHR13647:SF4">
    <property type="entry name" value="INSULIN-LIKE PEPTIDE 1-RELATED"/>
    <property type="match status" value="1"/>
</dbReference>
<dbReference type="Gene3D" id="1.10.100.10">
    <property type="entry name" value="Insulin-like"/>
    <property type="match status" value="1"/>
</dbReference>
<gene>
    <name evidence="7" type="primary">Insulin-like Peptide 4</name>
</gene>
<evidence type="ECO:0000256" key="1">
    <source>
        <dbReference type="ARBA" id="ARBA00011207"/>
    </source>
</evidence>
<feature type="signal peptide" evidence="5">
    <location>
        <begin position="1"/>
        <end position="21"/>
    </location>
</feature>
<evidence type="ECO:0000256" key="4">
    <source>
        <dbReference type="ARBA" id="ARBA00023157"/>
    </source>
</evidence>
<dbReference type="GO" id="GO:0005179">
    <property type="term" value="F:hormone activity"/>
    <property type="evidence" value="ECO:0007669"/>
    <property type="project" value="InterPro"/>
</dbReference>
<feature type="chain" id="PRO_5018789202" evidence="5">
    <location>
        <begin position="22"/>
        <end position="128"/>
    </location>
</feature>
<evidence type="ECO:0000313" key="7">
    <source>
        <dbReference type="EMBL" id="SPC71617.1"/>
    </source>
</evidence>
<name>A0A3S4AZP0_BLAGE</name>
<keyword evidence="2" id="KW-0165">Cleavage on pair of basic residues</keyword>